<accession>A0A5P3XKL9</accession>
<dbReference type="EMBL" id="CP032455">
    <property type="protein sequence ID" value="QEZ70822.1"/>
    <property type="molecule type" value="Genomic_DNA"/>
</dbReference>
<dbReference type="Proteomes" id="UP000326961">
    <property type="component" value="Plasmid pPbmMP"/>
</dbReference>
<organism evidence="7 8">
    <name type="scientific">Paraclostridium bifermentans</name>
    <name type="common">Clostridium bifermentans</name>
    <dbReference type="NCBI Taxonomy" id="1490"/>
    <lineage>
        <taxon>Bacteria</taxon>
        <taxon>Bacillati</taxon>
        <taxon>Bacillota</taxon>
        <taxon>Clostridia</taxon>
        <taxon>Peptostreptococcales</taxon>
        <taxon>Peptostreptococcaceae</taxon>
        <taxon>Paraclostridium</taxon>
    </lineage>
</organism>
<dbReference type="InterPro" id="IPR006118">
    <property type="entry name" value="Recombinase_CS"/>
</dbReference>
<geneLocation type="plasmid" evidence="8">
    <name>ppbmmp</name>
</geneLocation>
<dbReference type="RefSeq" id="WP_150887712.1">
    <property type="nucleotide sequence ID" value="NZ_CM017269.1"/>
</dbReference>
<keyword evidence="3" id="KW-0233">DNA recombination</keyword>
<evidence type="ECO:0000256" key="5">
    <source>
        <dbReference type="PROSITE-ProRule" id="PRU10137"/>
    </source>
</evidence>
<dbReference type="PROSITE" id="PS51736">
    <property type="entry name" value="RECOMBINASES_3"/>
    <property type="match status" value="1"/>
</dbReference>
<proteinExistence type="predicted"/>
<evidence type="ECO:0000313" key="8">
    <source>
        <dbReference type="Proteomes" id="UP000326961"/>
    </source>
</evidence>
<dbReference type="SUPFAM" id="SSF53041">
    <property type="entry name" value="Resolvase-like"/>
    <property type="match status" value="1"/>
</dbReference>
<feature type="domain" description="Resolvase/invertase-type recombinase catalytic" evidence="6">
    <location>
        <begin position="1"/>
        <end position="139"/>
    </location>
</feature>
<protein>
    <submittedName>
        <fullName evidence="7">Recombinase family protein</fullName>
    </submittedName>
</protein>
<dbReference type="Gene3D" id="3.40.50.1390">
    <property type="entry name" value="Resolvase, N-terminal catalytic domain"/>
    <property type="match status" value="1"/>
</dbReference>
<feature type="active site" description="O-(5'-phospho-DNA)-serine intermediate" evidence="4 5">
    <location>
        <position position="9"/>
    </location>
</feature>
<dbReference type="AlphaFoldDB" id="A0A5P3XKL9"/>
<dbReference type="GO" id="GO:0000150">
    <property type="term" value="F:DNA strand exchange activity"/>
    <property type="evidence" value="ECO:0007669"/>
    <property type="project" value="InterPro"/>
</dbReference>
<evidence type="ECO:0000313" key="7">
    <source>
        <dbReference type="EMBL" id="QEZ70822.1"/>
    </source>
</evidence>
<reference evidence="7 8" key="1">
    <citation type="submission" date="2018-09" db="EMBL/GenBank/DDBJ databases">
        <title>A clostridial neurotoxin that targets Anopheles mosquitoes.</title>
        <authorList>
            <person name="Contreras E."/>
            <person name="Masuyer G."/>
            <person name="Qureshi N."/>
            <person name="Chawla S."/>
            <person name="Lim H.L."/>
            <person name="Chen J."/>
            <person name="Stenmark P."/>
            <person name="Gill S."/>
        </authorList>
    </citation>
    <scope>NUCLEOTIDE SEQUENCE [LARGE SCALE GENOMIC DNA]</scope>
    <source>
        <strain evidence="7 8">Cbm</strain>
        <plasmid evidence="8">ppbmmp</plasmid>
    </source>
</reference>
<keyword evidence="1" id="KW-0229">DNA integration</keyword>
<dbReference type="SMART" id="SM00857">
    <property type="entry name" value="Resolvase"/>
    <property type="match status" value="1"/>
</dbReference>
<evidence type="ECO:0000259" key="6">
    <source>
        <dbReference type="PROSITE" id="PS51736"/>
    </source>
</evidence>
<dbReference type="GO" id="GO:0003677">
    <property type="term" value="F:DNA binding"/>
    <property type="evidence" value="ECO:0007669"/>
    <property type="project" value="UniProtKB-KW"/>
</dbReference>
<dbReference type="Pfam" id="PF00239">
    <property type="entry name" value="Resolvase"/>
    <property type="match status" value="1"/>
</dbReference>
<dbReference type="InterPro" id="IPR036162">
    <property type="entry name" value="Resolvase-like_N_sf"/>
</dbReference>
<dbReference type="InterPro" id="IPR040652">
    <property type="entry name" value="Cry35Ab1_HTH"/>
</dbReference>
<evidence type="ECO:0000256" key="3">
    <source>
        <dbReference type="ARBA" id="ARBA00023172"/>
    </source>
</evidence>
<dbReference type="InterPro" id="IPR050639">
    <property type="entry name" value="SSR_resolvase"/>
</dbReference>
<dbReference type="PANTHER" id="PTHR30461:SF2">
    <property type="entry name" value="SERINE RECOMBINASE PINE-RELATED"/>
    <property type="match status" value="1"/>
</dbReference>
<keyword evidence="7" id="KW-0614">Plasmid</keyword>
<name>A0A5P3XKL9_PARBF</name>
<sequence>MIYGYARVSTKSQEDNTSLENQIKILKENNCNEIFKEVHTGATMERPEFIELETKLYSGDTLVITKLDRFTRSTEKGISKIKELAERGIKVNILNMGVVDLSNAMGKMMFTILCAFSEYEKDCIVERMKEGKAIAKQNPNFREGRKKVHKDEKVKHALDLLKTNTYKHVESMTGISVATLVRAKRKEKERNL</sequence>
<keyword evidence="2" id="KW-0238">DNA-binding</keyword>
<dbReference type="PANTHER" id="PTHR30461">
    <property type="entry name" value="DNA-INVERTASE FROM LAMBDOID PROPHAGE"/>
    <property type="match status" value="1"/>
</dbReference>
<dbReference type="CDD" id="cd03768">
    <property type="entry name" value="SR_ResInv"/>
    <property type="match status" value="1"/>
</dbReference>
<dbReference type="Pfam" id="PF18010">
    <property type="entry name" value="HTH_49"/>
    <property type="match status" value="1"/>
</dbReference>
<evidence type="ECO:0000256" key="1">
    <source>
        <dbReference type="ARBA" id="ARBA00022908"/>
    </source>
</evidence>
<dbReference type="InterPro" id="IPR006119">
    <property type="entry name" value="Resolv_N"/>
</dbReference>
<evidence type="ECO:0000256" key="2">
    <source>
        <dbReference type="ARBA" id="ARBA00023125"/>
    </source>
</evidence>
<dbReference type="Gene3D" id="1.10.10.60">
    <property type="entry name" value="Homeodomain-like"/>
    <property type="match status" value="1"/>
</dbReference>
<evidence type="ECO:0000256" key="4">
    <source>
        <dbReference type="PIRSR" id="PIRSR606118-50"/>
    </source>
</evidence>
<dbReference type="PROSITE" id="PS00397">
    <property type="entry name" value="RECOMBINASES_1"/>
    <property type="match status" value="1"/>
</dbReference>
<gene>
    <name evidence="7" type="ORF">D4A35_17965</name>
</gene>
<dbReference type="GO" id="GO:0015074">
    <property type="term" value="P:DNA integration"/>
    <property type="evidence" value="ECO:0007669"/>
    <property type="project" value="UniProtKB-KW"/>
</dbReference>